<reference evidence="12 13" key="1">
    <citation type="submission" date="2018-05" db="EMBL/GenBank/DDBJ databases">
        <title>Genomic Encyclopedia of Type Strains, Phase IV (KMG-IV): sequencing the most valuable type-strain genomes for metagenomic binning, comparative biology and taxonomic classification.</title>
        <authorList>
            <person name="Goeker M."/>
        </authorList>
    </citation>
    <scope>NUCLEOTIDE SEQUENCE [LARGE SCALE GENOMIC DNA]</scope>
    <source>
        <strain evidence="12 13">DSM 100333</strain>
    </source>
</reference>
<comment type="caution">
    <text evidence="12">The sequence shown here is derived from an EMBL/GenBank/DDBJ whole genome shotgun (WGS) entry which is preliminary data.</text>
</comment>
<name>A0A2U0U4N7_9BACT</name>
<keyword evidence="4" id="KW-1003">Cell membrane</keyword>
<keyword evidence="6 10" id="KW-0812">Transmembrane</keyword>
<dbReference type="PANTHER" id="PTHR33446">
    <property type="entry name" value="PROTEIN TONB-RELATED"/>
    <property type="match status" value="1"/>
</dbReference>
<evidence type="ECO:0000256" key="8">
    <source>
        <dbReference type="ARBA" id="ARBA00022989"/>
    </source>
</evidence>
<dbReference type="GO" id="GO:0098797">
    <property type="term" value="C:plasma membrane protein complex"/>
    <property type="evidence" value="ECO:0007669"/>
    <property type="project" value="TreeGrafter"/>
</dbReference>
<keyword evidence="3" id="KW-0813">Transport</keyword>
<dbReference type="AlphaFoldDB" id="A0A2U0U4N7"/>
<dbReference type="InterPro" id="IPR037682">
    <property type="entry name" value="TonB_C"/>
</dbReference>
<evidence type="ECO:0000313" key="12">
    <source>
        <dbReference type="EMBL" id="PVX51657.1"/>
    </source>
</evidence>
<evidence type="ECO:0000313" key="13">
    <source>
        <dbReference type="Proteomes" id="UP000245870"/>
    </source>
</evidence>
<dbReference type="RefSeq" id="WP_116616868.1">
    <property type="nucleotide sequence ID" value="NZ_QENY01000015.1"/>
</dbReference>
<evidence type="ECO:0000256" key="2">
    <source>
        <dbReference type="ARBA" id="ARBA00006555"/>
    </source>
</evidence>
<evidence type="ECO:0000256" key="6">
    <source>
        <dbReference type="ARBA" id="ARBA00022692"/>
    </source>
</evidence>
<dbReference type="GO" id="GO:0055085">
    <property type="term" value="P:transmembrane transport"/>
    <property type="evidence" value="ECO:0007669"/>
    <property type="project" value="InterPro"/>
</dbReference>
<evidence type="ECO:0000256" key="5">
    <source>
        <dbReference type="ARBA" id="ARBA00022519"/>
    </source>
</evidence>
<dbReference type="EMBL" id="QENY01000015">
    <property type="protein sequence ID" value="PVX51657.1"/>
    <property type="molecule type" value="Genomic_DNA"/>
</dbReference>
<dbReference type="PROSITE" id="PS52015">
    <property type="entry name" value="TONB_CTD"/>
    <property type="match status" value="1"/>
</dbReference>
<evidence type="ECO:0000259" key="11">
    <source>
        <dbReference type="PROSITE" id="PS52015"/>
    </source>
</evidence>
<dbReference type="Proteomes" id="UP000245870">
    <property type="component" value="Unassembled WGS sequence"/>
</dbReference>
<evidence type="ECO:0000256" key="1">
    <source>
        <dbReference type="ARBA" id="ARBA00004383"/>
    </source>
</evidence>
<keyword evidence="7" id="KW-0653">Protein transport</keyword>
<evidence type="ECO:0000256" key="9">
    <source>
        <dbReference type="ARBA" id="ARBA00023136"/>
    </source>
</evidence>
<dbReference type="Pfam" id="PF03544">
    <property type="entry name" value="TonB_C"/>
    <property type="match status" value="1"/>
</dbReference>
<keyword evidence="9 10" id="KW-0472">Membrane</keyword>
<dbReference type="GO" id="GO:0015031">
    <property type="term" value="P:protein transport"/>
    <property type="evidence" value="ECO:0007669"/>
    <property type="project" value="UniProtKB-KW"/>
</dbReference>
<dbReference type="InterPro" id="IPR018247">
    <property type="entry name" value="EF_Hand_1_Ca_BS"/>
</dbReference>
<keyword evidence="5" id="KW-0997">Cell inner membrane</keyword>
<dbReference type="NCBIfam" id="TIGR01352">
    <property type="entry name" value="tonB_Cterm"/>
    <property type="match status" value="1"/>
</dbReference>
<dbReference type="GO" id="GO:0031992">
    <property type="term" value="F:energy transducer activity"/>
    <property type="evidence" value="ECO:0007669"/>
    <property type="project" value="TreeGrafter"/>
</dbReference>
<organism evidence="12 13">
    <name type="scientific">Hallella colorans</name>
    <dbReference type="NCBI Taxonomy" id="1703337"/>
    <lineage>
        <taxon>Bacteria</taxon>
        <taxon>Pseudomonadati</taxon>
        <taxon>Bacteroidota</taxon>
        <taxon>Bacteroidia</taxon>
        <taxon>Bacteroidales</taxon>
        <taxon>Prevotellaceae</taxon>
        <taxon>Hallella</taxon>
    </lineage>
</organism>
<dbReference type="OrthoDB" id="9814002at2"/>
<evidence type="ECO:0000256" key="3">
    <source>
        <dbReference type="ARBA" id="ARBA00022448"/>
    </source>
</evidence>
<feature type="domain" description="TonB C-terminal" evidence="11">
    <location>
        <begin position="145"/>
        <end position="234"/>
    </location>
</feature>
<dbReference type="PANTHER" id="PTHR33446:SF2">
    <property type="entry name" value="PROTEIN TONB"/>
    <property type="match status" value="1"/>
</dbReference>
<comment type="subcellular location">
    <subcellularLocation>
        <location evidence="1">Cell inner membrane</location>
        <topology evidence="1">Single-pass membrane protein</topology>
        <orientation evidence="1">Periplasmic side</orientation>
    </subcellularLocation>
</comment>
<evidence type="ECO:0000256" key="7">
    <source>
        <dbReference type="ARBA" id="ARBA00022927"/>
    </source>
</evidence>
<feature type="transmembrane region" description="Helical" evidence="10">
    <location>
        <begin position="16"/>
        <end position="34"/>
    </location>
</feature>
<dbReference type="SUPFAM" id="SSF74653">
    <property type="entry name" value="TolA/TonB C-terminal domain"/>
    <property type="match status" value="1"/>
</dbReference>
<gene>
    <name evidence="12" type="ORF">C7379_1158</name>
</gene>
<evidence type="ECO:0000256" key="4">
    <source>
        <dbReference type="ARBA" id="ARBA00022475"/>
    </source>
</evidence>
<keyword evidence="8 10" id="KW-1133">Transmembrane helix</keyword>
<dbReference type="Gene3D" id="3.30.1150.10">
    <property type="match status" value="1"/>
</dbReference>
<evidence type="ECO:0000256" key="10">
    <source>
        <dbReference type="SAM" id="Phobius"/>
    </source>
</evidence>
<dbReference type="InterPro" id="IPR006260">
    <property type="entry name" value="TonB/TolA_C"/>
</dbReference>
<sequence>METKKVESADLERYRVGGFLLGLIVALALTLAGLEFSTRPANYDDADNMLDNLAEDMELLPAMNTHDMISAAPAPARKAITENVKETSTPVETMPNVSASTPLAVDGDGSGAIGEAEVTQALPQTDVDNGDDVSRVVEQLPEFPGGMVEFMKWLTRNLRYPSAAQQQKIEGRVVVTFIVNKDGTIANPKVDKPVNPLIDGEALRVIKMMPAWKPGRNGNKPCRTMVAIPINFKL</sequence>
<proteinExistence type="inferred from homology"/>
<keyword evidence="13" id="KW-1185">Reference proteome</keyword>
<protein>
    <submittedName>
        <fullName evidence="12">Protein TonB</fullName>
    </submittedName>
</protein>
<dbReference type="PROSITE" id="PS00018">
    <property type="entry name" value="EF_HAND_1"/>
    <property type="match status" value="1"/>
</dbReference>
<comment type="similarity">
    <text evidence="2">Belongs to the TonB family.</text>
</comment>
<accession>A0A2U0U4N7</accession>
<dbReference type="InterPro" id="IPR051045">
    <property type="entry name" value="TonB-dependent_transducer"/>
</dbReference>